<name>A0A3Q7JWX3_SOLLC</name>
<organism evidence="1">
    <name type="scientific">Solanum lycopersicum</name>
    <name type="common">Tomato</name>
    <name type="synonym">Lycopersicon esculentum</name>
    <dbReference type="NCBI Taxonomy" id="4081"/>
    <lineage>
        <taxon>Eukaryota</taxon>
        <taxon>Viridiplantae</taxon>
        <taxon>Streptophyta</taxon>
        <taxon>Embryophyta</taxon>
        <taxon>Tracheophyta</taxon>
        <taxon>Spermatophyta</taxon>
        <taxon>Magnoliopsida</taxon>
        <taxon>eudicotyledons</taxon>
        <taxon>Gunneridae</taxon>
        <taxon>Pentapetalae</taxon>
        <taxon>asterids</taxon>
        <taxon>lamiids</taxon>
        <taxon>Solanales</taxon>
        <taxon>Solanaceae</taxon>
        <taxon>Solanoideae</taxon>
        <taxon>Solaneae</taxon>
        <taxon>Solanum</taxon>
        <taxon>Solanum subgen. Lycopersicon</taxon>
    </lineage>
</organism>
<protein>
    <submittedName>
        <fullName evidence="1">Uncharacterized protein</fullName>
    </submittedName>
</protein>
<accession>A0A3Q7JWX3</accession>
<sequence length="92" mass="10131">MAPKTRANKAKTNTSDGKEILKLPVAITENEKTKSPPKKGNEKLKSCENIRSGVLTRGMINRAKAKAIDDERAKVKALSEPSCKVKLNFDHL</sequence>
<dbReference type="Proteomes" id="UP000004994">
    <property type="component" value="Chromosome 12"/>
</dbReference>
<dbReference type="OMA" id="PPKNMTH"/>
<reference evidence="1" key="2">
    <citation type="submission" date="2019-01" db="UniProtKB">
        <authorList>
            <consortium name="EnsemblPlants"/>
        </authorList>
    </citation>
    <scope>IDENTIFICATION</scope>
    <source>
        <strain evidence="1">cv. Heinz 1706</strain>
    </source>
</reference>
<dbReference type="Gramene" id="Solyc12g056330.1.1">
    <property type="protein sequence ID" value="Solyc12g056330.1.1.1"/>
    <property type="gene ID" value="Solyc12g056330.1"/>
</dbReference>
<dbReference type="PaxDb" id="4081-Solyc12g056330.1.1"/>
<dbReference type="EnsemblPlants" id="Solyc12g056330.1.1">
    <property type="protein sequence ID" value="Solyc12g056330.1.1.1"/>
    <property type="gene ID" value="Solyc12g056330.1"/>
</dbReference>
<dbReference type="InParanoid" id="A0A3Q7JWX3"/>
<reference evidence="1" key="1">
    <citation type="journal article" date="2012" name="Nature">
        <title>The tomato genome sequence provides insights into fleshy fruit evolution.</title>
        <authorList>
            <consortium name="Tomato Genome Consortium"/>
        </authorList>
    </citation>
    <scope>NUCLEOTIDE SEQUENCE [LARGE SCALE GENOMIC DNA]</scope>
    <source>
        <strain evidence="1">cv. Heinz 1706</strain>
    </source>
</reference>
<keyword evidence="2" id="KW-1185">Reference proteome</keyword>
<evidence type="ECO:0000313" key="2">
    <source>
        <dbReference type="Proteomes" id="UP000004994"/>
    </source>
</evidence>
<dbReference type="AlphaFoldDB" id="A0A3Q7JWX3"/>
<proteinExistence type="predicted"/>
<evidence type="ECO:0000313" key="1">
    <source>
        <dbReference type="EnsemblPlants" id="Solyc12g056330.1.1.1"/>
    </source>
</evidence>